<evidence type="ECO:0000259" key="1">
    <source>
        <dbReference type="Pfam" id="PF00535"/>
    </source>
</evidence>
<dbReference type="CDD" id="cd06433">
    <property type="entry name" value="GT_2_WfgS_like"/>
    <property type="match status" value="1"/>
</dbReference>
<dbReference type="SUPFAM" id="SSF53448">
    <property type="entry name" value="Nucleotide-diphospho-sugar transferases"/>
    <property type="match status" value="1"/>
</dbReference>
<dbReference type="InterPro" id="IPR029044">
    <property type="entry name" value="Nucleotide-diphossugar_trans"/>
</dbReference>
<evidence type="ECO:0000313" key="2">
    <source>
        <dbReference type="EMBL" id="ADX97404.1"/>
    </source>
</evidence>
<feature type="domain" description="Glycosyltransferase 2-like" evidence="1">
    <location>
        <begin position="8"/>
        <end position="154"/>
    </location>
</feature>
<dbReference type="AlphaFoldDB" id="F1CLM1"/>
<organism evidence="2">
    <name type="scientific">Yersinia pseudotuberculosis</name>
    <dbReference type="NCBI Taxonomy" id="633"/>
    <lineage>
        <taxon>Bacteria</taxon>
        <taxon>Pseudomonadati</taxon>
        <taxon>Pseudomonadota</taxon>
        <taxon>Gammaproteobacteria</taxon>
        <taxon>Enterobacterales</taxon>
        <taxon>Yersiniaceae</taxon>
        <taxon>Yersinia</taxon>
    </lineage>
</organism>
<dbReference type="InterPro" id="IPR001173">
    <property type="entry name" value="Glyco_trans_2-like"/>
</dbReference>
<protein>
    <submittedName>
        <fullName evidence="2">Putative glycosyl transferase</fullName>
    </submittedName>
</protein>
<dbReference type="EMBL" id="HQ396160">
    <property type="protein sequence ID" value="ADX97404.1"/>
    <property type="molecule type" value="Genomic_DNA"/>
</dbReference>
<dbReference type="GO" id="GO:0016758">
    <property type="term" value="F:hexosyltransferase activity"/>
    <property type="evidence" value="ECO:0007669"/>
    <property type="project" value="UniProtKB-ARBA"/>
</dbReference>
<keyword evidence="2" id="KW-0808">Transferase</keyword>
<dbReference type="Pfam" id="PF00535">
    <property type="entry name" value="Glycos_transf_2"/>
    <property type="match status" value="1"/>
</dbReference>
<name>F1CLM1_YERPU</name>
<proteinExistence type="predicted"/>
<dbReference type="Gene3D" id="3.90.550.10">
    <property type="entry name" value="Spore Coat Polysaccharide Biosynthesis Protein SpsA, Chain A"/>
    <property type="match status" value="1"/>
</dbReference>
<gene>
    <name evidence="2" type="primary">wbzE</name>
</gene>
<dbReference type="PANTHER" id="PTHR22916:SF3">
    <property type="entry name" value="UDP-GLCNAC:BETAGAL BETA-1,3-N-ACETYLGLUCOSAMINYLTRANSFERASE-LIKE PROTEIN 1"/>
    <property type="match status" value="1"/>
</dbReference>
<reference evidence="2" key="1">
    <citation type="journal article" date="2011" name="Glycobiology">
        <title>The genetics and structure of the O-specific polysaccharide of Yersinia pseudotuberculosis serotype O:10 and its relationship with Escherichia coli O111 and Salmonella enterica O35.</title>
        <authorList>
            <person name="Kenyon J.J."/>
            <person name="De Castro C."/>
            <person name="Cunneen M.M."/>
            <person name="Reeves P.R."/>
            <person name="Molinaro A."/>
            <person name="Holst O."/>
            <person name="Skurnik M."/>
        </authorList>
    </citation>
    <scope>NUCLEOTIDE SEQUENCE</scope>
    <source>
        <strain evidence="2">6088</strain>
    </source>
</reference>
<sequence length="277" mass="31545">MINDLCVSIIIATYNVEKCISRCLDSILKQSYENFEVIIMDGASTDNSIEIIKSYNDPRLRIFSEPDNGIYDAWNKGLEKSKGNWIAFIGADDKYSSEESLALLIQAIPLSNNAPVIYGKIENEGPEGNVTGGSGEPWFNLFSFSFNYIKCNLPIPIMSAMYSREFIKDEVFDITLKVTADADLFLRCLQRWNGSPPYFINESKPLVRMGYGGVSTNYRNYIVTLKDSIRTRKKNNISNVNLAIINRIFKVYTLSFIGYMFGDSFISKLLIKYHRIK</sequence>
<accession>F1CLM1</accession>
<dbReference type="RefSeq" id="WP_073990212.1">
    <property type="nucleotide sequence ID" value="NZ_CGGM01000006.1"/>
</dbReference>
<dbReference type="PANTHER" id="PTHR22916">
    <property type="entry name" value="GLYCOSYLTRANSFERASE"/>
    <property type="match status" value="1"/>
</dbReference>